<keyword evidence="1" id="KW-1133">Transmembrane helix</keyword>
<keyword evidence="1" id="KW-0812">Transmembrane</keyword>
<protein>
    <submittedName>
        <fullName evidence="2">Uncharacterized protein</fullName>
    </submittedName>
</protein>
<proteinExistence type="predicted"/>
<reference evidence="2" key="2">
    <citation type="submission" date="2018-03" db="EMBL/GenBank/DDBJ databases">
        <title>The Triticum urartu genome reveals the dynamic nature of wheat genome evolution.</title>
        <authorList>
            <person name="Ling H."/>
            <person name="Ma B."/>
            <person name="Shi X."/>
            <person name="Liu H."/>
            <person name="Dong L."/>
            <person name="Sun H."/>
            <person name="Cao Y."/>
            <person name="Gao Q."/>
            <person name="Zheng S."/>
            <person name="Li Y."/>
            <person name="Yu Y."/>
            <person name="Du H."/>
            <person name="Qi M."/>
            <person name="Li Y."/>
            <person name="Yu H."/>
            <person name="Cui Y."/>
            <person name="Wang N."/>
            <person name="Chen C."/>
            <person name="Wu H."/>
            <person name="Zhao Y."/>
            <person name="Zhang J."/>
            <person name="Li Y."/>
            <person name="Zhou W."/>
            <person name="Zhang B."/>
            <person name="Hu W."/>
            <person name="Eijk M."/>
            <person name="Tang J."/>
            <person name="Witsenboer H."/>
            <person name="Zhao S."/>
            <person name="Li Z."/>
            <person name="Zhang A."/>
            <person name="Wang D."/>
            <person name="Liang C."/>
        </authorList>
    </citation>
    <scope>NUCLEOTIDE SEQUENCE [LARGE SCALE GENOMIC DNA]</scope>
    <source>
        <strain evidence="2">cv. G1812</strain>
    </source>
</reference>
<feature type="transmembrane region" description="Helical" evidence="1">
    <location>
        <begin position="88"/>
        <end position="107"/>
    </location>
</feature>
<reference evidence="2" key="3">
    <citation type="submission" date="2022-06" db="UniProtKB">
        <authorList>
            <consortium name="EnsemblPlants"/>
        </authorList>
    </citation>
    <scope>IDENTIFICATION</scope>
</reference>
<keyword evidence="3" id="KW-1185">Reference proteome</keyword>
<dbReference type="AlphaFoldDB" id="A0A8R7PMG6"/>
<dbReference type="Proteomes" id="UP000015106">
    <property type="component" value="Chromosome 2"/>
</dbReference>
<name>A0A8R7PMG6_TRIUA</name>
<accession>A0A8R7PMG6</accession>
<reference evidence="3" key="1">
    <citation type="journal article" date="2013" name="Nature">
        <title>Draft genome of the wheat A-genome progenitor Triticum urartu.</title>
        <authorList>
            <person name="Ling H.Q."/>
            <person name="Zhao S."/>
            <person name="Liu D."/>
            <person name="Wang J."/>
            <person name="Sun H."/>
            <person name="Zhang C."/>
            <person name="Fan H."/>
            <person name="Li D."/>
            <person name="Dong L."/>
            <person name="Tao Y."/>
            <person name="Gao C."/>
            <person name="Wu H."/>
            <person name="Li Y."/>
            <person name="Cui Y."/>
            <person name="Guo X."/>
            <person name="Zheng S."/>
            <person name="Wang B."/>
            <person name="Yu K."/>
            <person name="Liang Q."/>
            <person name="Yang W."/>
            <person name="Lou X."/>
            <person name="Chen J."/>
            <person name="Feng M."/>
            <person name="Jian J."/>
            <person name="Zhang X."/>
            <person name="Luo G."/>
            <person name="Jiang Y."/>
            <person name="Liu J."/>
            <person name="Wang Z."/>
            <person name="Sha Y."/>
            <person name="Zhang B."/>
            <person name="Wu H."/>
            <person name="Tang D."/>
            <person name="Shen Q."/>
            <person name="Xue P."/>
            <person name="Zou S."/>
            <person name="Wang X."/>
            <person name="Liu X."/>
            <person name="Wang F."/>
            <person name="Yang Y."/>
            <person name="An X."/>
            <person name="Dong Z."/>
            <person name="Zhang K."/>
            <person name="Zhang X."/>
            <person name="Luo M.C."/>
            <person name="Dvorak J."/>
            <person name="Tong Y."/>
            <person name="Wang J."/>
            <person name="Yang H."/>
            <person name="Li Z."/>
            <person name="Wang D."/>
            <person name="Zhang A."/>
            <person name="Wang J."/>
        </authorList>
    </citation>
    <scope>NUCLEOTIDE SEQUENCE</scope>
    <source>
        <strain evidence="3">cv. G1812</strain>
    </source>
</reference>
<evidence type="ECO:0000313" key="2">
    <source>
        <dbReference type="EnsemblPlants" id="TuG1812G0200006382.01.T01.cds301523"/>
    </source>
</evidence>
<sequence>MYFRNPVHGDALVNEFWLYQTARCVCIFTPGDSCASAWYRRRQAVAKAISTRVLSTNLCKGDVHNTILEYLVAWYVRKRWWAFSSARFICYRYLDIFLSLGYVMYIMGSP</sequence>
<keyword evidence="1" id="KW-0472">Membrane</keyword>
<dbReference type="Gramene" id="TuG1812G0200006382.01.T01">
    <property type="protein sequence ID" value="TuG1812G0200006382.01.T01.cds301523"/>
    <property type="gene ID" value="TuG1812G0200006382.01"/>
</dbReference>
<organism evidence="2 3">
    <name type="scientific">Triticum urartu</name>
    <name type="common">Red wild einkorn</name>
    <name type="synonym">Crithodium urartu</name>
    <dbReference type="NCBI Taxonomy" id="4572"/>
    <lineage>
        <taxon>Eukaryota</taxon>
        <taxon>Viridiplantae</taxon>
        <taxon>Streptophyta</taxon>
        <taxon>Embryophyta</taxon>
        <taxon>Tracheophyta</taxon>
        <taxon>Spermatophyta</taxon>
        <taxon>Magnoliopsida</taxon>
        <taxon>Liliopsida</taxon>
        <taxon>Poales</taxon>
        <taxon>Poaceae</taxon>
        <taxon>BOP clade</taxon>
        <taxon>Pooideae</taxon>
        <taxon>Triticodae</taxon>
        <taxon>Triticeae</taxon>
        <taxon>Triticinae</taxon>
        <taxon>Triticum</taxon>
    </lineage>
</organism>
<evidence type="ECO:0000256" key="1">
    <source>
        <dbReference type="SAM" id="Phobius"/>
    </source>
</evidence>
<evidence type="ECO:0000313" key="3">
    <source>
        <dbReference type="Proteomes" id="UP000015106"/>
    </source>
</evidence>
<dbReference type="EnsemblPlants" id="TuG1812G0200006382.01.T01">
    <property type="protein sequence ID" value="TuG1812G0200006382.01.T01.cds301523"/>
    <property type="gene ID" value="TuG1812G0200006382.01"/>
</dbReference>